<comment type="caution">
    <text evidence="1">The sequence shown here is derived from an EMBL/GenBank/DDBJ whole genome shotgun (WGS) entry which is preliminary data.</text>
</comment>
<evidence type="ECO:0000313" key="2">
    <source>
        <dbReference type="Proteomes" id="UP000003684"/>
    </source>
</evidence>
<reference evidence="1 2" key="1">
    <citation type="submission" date="2009-12" db="EMBL/GenBank/DDBJ databases">
        <title>Genome Sequence of Lactobacillus gasseri 224-1.</title>
        <authorList>
            <person name="Durkin A.S."/>
            <person name="Madupu R."/>
            <person name="Torralba M."/>
            <person name="Methe B."/>
            <person name="Sutton G."/>
            <person name="Strausberg R.L."/>
            <person name="Nelson K.E."/>
        </authorList>
    </citation>
    <scope>NUCLEOTIDE SEQUENCE [LARGE SCALE GENOMIC DNA]</scope>
    <source>
        <strain evidence="1 2">224-1</strain>
    </source>
</reference>
<sequence length="44" mass="5059">MKYLITGATGNLGEKVTRWLRTMTSENNIRVGIHNLKKRISLMI</sequence>
<dbReference type="AlphaFoldDB" id="D1YLE2"/>
<organism evidence="1 2">
    <name type="scientific">Lactobacillus gasseri 224-1</name>
    <dbReference type="NCBI Taxonomy" id="679196"/>
    <lineage>
        <taxon>Bacteria</taxon>
        <taxon>Bacillati</taxon>
        <taxon>Bacillota</taxon>
        <taxon>Bacilli</taxon>
        <taxon>Lactobacillales</taxon>
        <taxon>Lactobacillaceae</taxon>
        <taxon>Lactobacillus</taxon>
    </lineage>
</organism>
<name>D1YLE2_LACGS</name>
<proteinExistence type="predicted"/>
<evidence type="ECO:0000313" key="1">
    <source>
        <dbReference type="EMBL" id="EFB62046.1"/>
    </source>
</evidence>
<accession>D1YLE2</accession>
<protein>
    <submittedName>
        <fullName evidence="1">Uncharacterized protein</fullName>
    </submittedName>
</protein>
<dbReference type="Proteomes" id="UP000003684">
    <property type="component" value="Unassembled WGS sequence"/>
</dbReference>
<dbReference type="EMBL" id="ADFT01000034">
    <property type="protein sequence ID" value="EFB62046.1"/>
    <property type="molecule type" value="Genomic_DNA"/>
</dbReference>
<gene>
    <name evidence="1" type="ORF">HMPREF9209_1984</name>
</gene>